<dbReference type="Gene3D" id="2.40.128.110">
    <property type="entry name" value="Lipid/polyisoprenoid-binding, YceI-like"/>
    <property type="match status" value="1"/>
</dbReference>
<evidence type="ECO:0000313" key="4">
    <source>
        <dbReference type="Proteomes" id="UP000537126"/>
    </source>
</evidence>
<dbReference type="EMBL" id="JAASRN010000001">
    <property type="protein sequence ID" value="NIK72977.1"/>
    <property type="molecule type" value="Genomic_DNA"/>
</dbReference>
<organism evidence="3 4">
    <name type="scientific">Thermonema lapsum</name>
    <dbReference type="NCBI Taxonomy" id="28195"/>
    <lineage>
        <taxon>Bacteria</taxon>
        <taxon>Pseudomonadati</taxon>
        <taxon>Bacteroidota</taxon>
        <taxon>Cytophagia</taxon>
        <taxon>Cytophagales</taxon>
        <taxon>Thermonemataceae</taxon>
        <taxon>Thermonema</taxon>
    </lineage>
</organism>
<name>A0A846MNQ5_9BACT</name>
<feature type="domain" description="Lipid/polyisoprenoid-binding YceI-like" evidence="2">
    <location>
        <begin position="50"/>
        <end position="234"/>
    </location>
</feature>
<accession>A0A846MNQ5</accession>
<dbReference type="PANTHER" id="PTHR34406:SF1">
    <property type="entry name" value="PROTEIN YCEI"/>
    <property type="match status" value="1"/>
</dbReference>
<feature type="signal peptide" evidence="1">
    <location>
        <begin position="1"/>
        <end position="19"/>
    </location>
</feature>
<sequence length="236" mass="26016">MKKLFYALSVVAFSGLLLSCESTPESDKAETGEAQAKTEEQAQAEAQAITYSVDLENSRIGWIGSKKVGNRHEGFLKLKSGELYVKNNELVGGKFVVDMNSLTVIDLPEGSKENQKLTGHLKSADFFEVETYPEASFEITEIKAWDNTKERGEVDPNFSIADPTHEVSGNLTIKGVTKGITFPAKVTVSDNNVEAVAKFNINRYDWNVNYGKGQTVEDKIINSEVNLSITLKANKQ</sequence>
<comment type="caution">
    <text evidence="3">The sequence shown here is derived from an EMBL/GenBank/DDBJ whole genome shotgun (WGS) entry which is preliminary data.</text>
</comment>
<evidence type="ECO:0000259" key="2">
    <source>
        <dbReference type="SMART" id="SM00867"/>
    </source>
</evidence>
<feature type="chain" id="PRO_5032611017" evidence="1">
    <location>
        <begin position="20"/>
        <end position="236"/>
    </location>
</feature>
<protein>
    <submittedName>
        <fullName evidence="3">Polyisoprenoid-binding protein YceI</fullName>
    </submittedName>
</protein>
<gene>
    <name evidence="3" type="ORF">FHS56_000463</name>
</gene>
<evidence type="ECO:0000313" key="3">
    <source>
        <dbReference type="EMBL" id="NIK72977.1"/>
    </source>
</evidence>
<dbReference type="Pfam" id="PF04264">
    <property type="entry name" value="YceI"/>
    <property type="match status" value="1"/>
</dbReference>
<evidence type="ECO:0000256" key="1">
    <source>
        <dbReference type="SAM" id="SignalP"/>
    </source>
</evidence>
<keyword evidence="1" id="KW-0732">Signal</keyword>
<dbReference type="PROSITE" id="PS51257">
    <property type="entry name" value="PROKAR_LIPOPROTEIN"/>
    <property type="match status" value="1"/>
</dbReference>
<dbReference type="RefSeq" id="WP_166918261.1">
    <property type="nucleotide sequence ID" value="NZ_JAASRN010000001.1"/>
</dbReference>
<dbReference type="SMART" id="SM00867">
    <property type="entry name" value="YceI"/>
    <property type="match status" value="1"/>
</dbReference>
<dbReference type="InterPro" id="IPR036761">
    <property type="entry name" value="TTHA0802/YceI-like_sf"/>
</dbReference>
<dbReference type="AlphaFoldDB" id="A0A846MNQ5"/>
<dbReference type="PANTHER" id="PTHR34406">
    <property type="entry name" value="PROTEIN YCEI"/>
    <property type="match status" value="1"/>
</dbReference>
<reference evidence="3 4" key="1">
    <citation type="submission" date="2020-03" db="EMBL/GenBank/DDBJ databases">
        <title>Genomic Encyclopedia of Type Strains, Phase IV (KMG-IV): sequencing the most valuable type-strain genomes for metagenomic binning, comparative biology and taxonomic classification.</title>
        <authorList>
            <person name="Goeker M."/>
        </authorList>
    </citation>
    <scope>NUCLEOTIDE SEQUENCE [LARGE SCALE GENOMIC DNA]</scope>
    <source>
        <strain evidence="3 4">DSM 5718</strain>
    </source>
</reference>
<dbReference type="Proteomes" id="UP000537126">
    <property type="component" value="Unassembled WGS sequence"/>
</dbReference>
<dbReference type="SUPFAM" id="SSF101874">
    <property type="entry name" value="YceI-like"/>
    <property type="match status" value="1"/>
</dbReference>
<proteinExistence type="predicted"/>
<keyword evidence="4" id="KW-1185">Reference proteome</keyword>
<dbReference type="InterPro" id="IPR007372">
    <property type="entry name" value="Lipid/polyisoprenoid-bd_YceI"/>
</dbReference>